<dbReference type="InterPro" id="IPR005248">
    <property type="entry name" value="NadD/NMNAT"/>
</dbReference>
<gene>
    <name evidence="10 13" type="primary">nadD</name>
    <name evidence="13" type="ORF">A6E74_01270</name>
    <name evidence="12" type="ORF">ETH01_06380</name>
</gene>
<dbReference type="NCBIfam" id="NF000840">
    <property type="entry name" value="PRK00071.1-3"/>
    <property type="match status" value="1"/>
</dbReference>
<evidence type="ECO:0000256" key="10">
    <source>
        <dbReference type="HAMAP-Rule" id="MF_00244"/>
    </source>
</evidence>
<evidence type="ECO:0000256" key="5">
    <source>
        <dbReference type="ARBA" id="ARBA00022695"/>
    </source>
</evidence>
<evidence type="ECO:0000259" key="11">
    <source>
        <dbReference type="Pfam" id="PF01467"/>
    </source>
</evidence>
<dbReference type="EMBL" id="LWMN01000001">
    <property type="protein sequence ID" value="OAQ57035.1"/>
    <property type="molecule type" value="Genomic_DNA"/>
</dbReference>
<dbReference type="EMBL" id="BJUG01000003">
    <property type="protein sequence ID" value="GEK36351.1"/>
    <property type="molecule type" value="Genomic_DNA"/>
</dbReference>
<organism evidence="13 14">
    <name type="scientific">Enterococcus thailandicus</name>
    <dbReference type="NCBI Taxonomy" id="417368"/>
    <lineage>
        <taxon>Bacteria</taxon>
        <taxon>Bacillati</taxon>
        <taxon>Bacillota</taxon>
        <taxon>Bacilli</taxon>
        <taxon>Lactobacillales</taxon>
        <taxon>Enterococcaceae</taxon>
        <taxon>Enterococcus</taxon>
    </lineage>
</organism>
<keyword evidence="7 10" id="KW-0067">ATP-binding</keyword>
<evidence type="ECO:0000256" key="4">
    <source>
        <dbReference type="ARBA" id="ARBA00022679"/>
    </source>
</evidence>
<reference evidence="13 14" key="1">
    <citation type="submission" date="2016-04" db="EMBL/GenBank/DDBJ databases">
        <title>Draft genome of an Enterococcus thailandicus strain isolated from bovine feces.</title>
        <authorList>
            <person name="Beukers A.G."/>
            <person name="Zaheer R."/>
            <person name="Goji N."/>
            <person name="Cook S.R."/>
            <person name="Amoako K."/>
            <person name="Chaves A.V."/>
            <person name="Ward M.P."/>
            <person name="Mcallister T.A."/>
        </authorList>
    </citation>
    <scope>NUCLEOTIDE SEQUENCE [LARGE SCALE GENOMIC DNA]</scope>
    <source>
        <strain evidence="13 14">F0711D 46</strain>
    </source>
</reference>
<comment type="pathway">
    <text evidence="2 10">Cofactor biosynthesis; NAD(+) biosynthesis; deamido-NAD(+) from nicotinate D-ribonucleotide: step 1/1.</text>
</comment>
<keyword evidence="6 10" id="KW-0547">Nucleotide-binding</keyword>
<dbReference type="PANTHER" id="PTHR39321:SF3">
    <property type="entry name" value="PHOSPHOPANTETHEINE ADENYLYLTRANSFERASE"/>
    <property type="match status" value="1"/>
</dbReference>
<dbReference type="FunFam" id="3.40.50.620:FF:000079">
    <property type="entry name" value="Probable nicotinate-nucleotide adenylyltransferase"/>
    <property type="match status" value="1"/>
</dbReference>
<evidence type="ECO:0000313" key="13">
    <source>
        <dbReference type="EMBL" id="OAQ57035.1"/>
    </source>
</evidence>
<dbReference type="GO" id="GO:0005524">
    <property type="term" value="F:ATP binding"/>
    <property type="evidence" value="ECO:0007669"/>
    <property type="project" value="UniProtKB-KW"/>
</dbReference>
<dbReference type="RefSeq" id="WP_067480907.1">
    <property type="nucleotide sequence ID" value="NZ_BJUG01000003.1"/>
</dbReference>
<dbReference type="EC" id="2.7.7.18" evidence="10"/>
<keyword evidence="4 10" id="KW-0808">Transferase</keyword>
<proteinExistence type="inferred from homology"/>
<evidence type="ECO:0000256" key="2">
    <source>
        <dbReference type="ARBA" id="ARBA00005019"/>
    </source>
</evidence>
<protein>
    <recommendedName>
        <fullName evidence="10">Probable nicotinate-nucleotide adenylyltransferase</fullName>
        <ecNumber evidence="10">2.7.7.18</ecNumber>
    </recommendedName>
    <alternativeName>
        <fullName evidence="10">Deamido-NAD(+) diphosphorylase</fullName>
    </alternativeName>
    <alternativeName>
        <fullName evidence="10">Deamido-NAD(+) pyrophosphorylase</fullName>
    </alternativeName>
    <alternativeName>
        <fullName evidence="10">Nicotinate mononucleotide adenylyltransferase</fullName>
        <shortName evidence="10">NaMN adenylyltransferase</shortName>
    </alternativeName>
</protein>
<dbReference type="NCBIfam" id="TIGR00482">
    <property type="entry name" value="nicotinate (nicotinamide) nucleotide adenylyltransferase"/>
    <property type="match status" value="1"/>
</dbReference>
<dbReference type="CDD" id="cd02165">
    <property type="entry name" value="NMNAT"/>
    <property type="match status" value="1"/>
</dbReference>
<dbReference type="PATRIC" id="fig|417368.6.peg.226"/>
<dbReference type="Pfam" id="PF01467">
    <property type="entry name" value="CTP_transf_like"/>
    <property type="match status" value="1"/>
</dbReference>
<dbReference type="GO" id="GO:0009435">
    <property type="term" value="P:NAD+ biosynthetic process"/>
    <property type="evidence" value="ECO:0007669"/>
    <property type="project" value="UniProtKB-UniRule"/>
</dbReference>
<evidence type="ECO:0000256" key="6">
    <source>
        <dbReference type="ARBA" id="ARBA00022741"/>
    </source>
</evidence>
<keyword evidence="5 10" id="KW-0548">Nucleotidyltransferase</keyword>
<evidence type="ECO:0000256" key="9">
    <source>
        <dbReference type="ARBA" id="ARBA00048721"/>
    </source>
</evidence>
<dbReference type="InterPro" id="IPR014729">
    <property type="entry name" value="Rossmann-like_a/b/a_fold"/>
</dbReference>
<dbReference type="Proteomes" id="UP000321361">
    <property type="component" value="Unassembled WGS sequence"/>
</dbReference>
<dbReference type="Proteomes" id="UP000078516">
    <property type="component" value="Unassembled WGS sequence"/>
</dbReference>
<evidence type="ECO:0000313" key="12">
    <source>
        <dbReference type="EMBL" id="GEK36351.1"/>
    </source>
</evidence>
<evidence type="ECO:0000256" key="7">
    <source>
        <dbReference type="ARBA" id="ARBA00022840"/>
    </source>
</evidence>
<comment type="caution">
    <text evidence="13">The sequence shown here is derived from an EMBL/GenBank/DDBJ whole genome shotgun (WGS) entry which is preliminary data.</text>
</comment>
<dbReference type="KEGG" id="eth:CK496_08105"/>
<dbReference type="NCBIfam" id="NF000841">
    <property type="entry name" value="PRK00071.1-4"/>
    <property type="match status" value="1"/>
</dbReference>
<dbReference type="HAMAP" id="MF_00244">
    <property type="entry name" value="NaMN_adenylyltr"/>
    <property type="match status" value="1"/>
</dbReference>
<comment type="function">
    <text evidence="1 10">Catalyzes the reversible adenylation of nicotinate mononucleotide (NaMN) to nicotinic acid adenine dinucleotide (NaAD).</text>
</comment>
<name>A0A179EV07_ENTTH</name>
<dbReference type="Gene3D" id="3.40.50.620">
    <property type="entry name" value="HUPs"/>
    <property type="match status" value="1"/>
</dbReference>
<keyword evidence="14" id="KW-1185">Reference proteome</keyword>
<reference evidence="12 15" key="2">
    <citation type="submission" date="2019-07" db="EMBL/GenBank/DDBJ databases">
        <title>Whole genome shotgun sequence of Enterococcus thailandicus NBRC 101867.</title>
        <authorList>
            <person name="Hosoyama A."/>
            <person name="Uohara A."/>
            <person name="Ohji S."/>
            <person name="Ichikawa N."/>
        </authorList>
    </citation>
    <scope>NUCLEOTIDE SEQUENCE [LARGE SCALE GENOMIC DNA]</scope>
    <source>
        <strain evidence="12 15">NBRC 101867</strain>
    </source>
</reference>
<dbReference type="GeneID" id="77487602"/>
<dbReference type="SMR" id="A0A179EV07"/>
<evidence type="ECO:0000256" key="8">
    <source>
        <dbReference type="ARBA" id="ARBA00023027"/>
    </source>
</evidence>
<dbReference type="InterPro" id="IPR004821">
    <property type="entry name" value="Cyt_trans-like"/>
</dbReference>
<dbReference type="OrthoDB" id="5295945at2"/>
<keyword evidence="8 10" id="KW-0520">NAD</keyword>
<evidence type="ECO:0000313" key="15">
    <source>
        <dbReference type="Proteomes" id="UP000321361"/>
    </source>
</evidence>
<keyword evidence="3 10" id="KW-0662">Pyridine nucleotide biosynthesis</keyword>
<dbReference type="GO" id="GO:0004515">
    <property type="term" value="F:nicotinate-nucleotide adenylyltransferase activity"/>
    <property type="evidence" value="ECO:0007669"/>
    <property type="project" value="UniProtKB-UniRule"/>
</dbReference>
<evidence type="ECO:0000313" key="14">
    <source>
        <dbReference type="Proteomes" id="UP000078516"/>
    </source>
</evidence>
<accession>A0A179EV07</accession>
<feature type="domain" description="Cytidyltransferase-like" evidence="11">
    <location>
        <begin position="30"/>
        <end position="186"/>
    </location>
</feature>
<dbReference type="AlphaFoldDB" id="A0A179EV07"/>
<sequence>MSTQANLFVRSQVFPKEMPQVFEKKRQVGILGGTFNPVHLAHLVMAEQVGQNLGLDRVFLMPSYEPPHIDEKKTIPAAHRLNMLELAIEDNPFLAIETVELSRGGKSYTYDTMKALTQNNPDTDYYFIIGGDMVEYLPKWYKIDELVHLVHFVGIKRAGYGVETPYPVIWVDVPEIDISSTKIRQKVRQGCSIRYLVPDKVVDYIQKEGLYQHGL</sequence>
<dbReference type="PANTHER" id="PTHR39321">
    <property type="entry name" value="NICOTINATE-NUCLEOTIDE ADENYLYLTRANSFERASE-RELATED"/>
    <property type="match status" value="1"/>
</dbReference>
<dbReference type="UniPathway" id="UPA00253">
    <property type="reaction ID" value="UER00332"/>
</dbReference>
<evidence type="ECO:0000256" key="3">
    <source>
        <dbReference type="ARBA" id="ARBA00022642"/>
    </source>
</evidence>
<dbReference type="SUPFAM" id="SSF52374">
    <property type="entry name" value="Nucleotidylyl transferase"/>
    <property type="match status" value="1"/>
</dbReference>
<comment type="catalytic activity">
    <reaction evidence="9 10">
        <text>nicotinate beta-D-ribonucleotide + ATP + H(+) = deamido-NAD(+) + diphosphate</text>
        <dbReference type="Rhea" id="RHEA:22860"/>
        <dbReference type="ChEBI" id="CHEBI:15378"/>
        <dbReference type="ChEBI" id="CHEBI:30616"/>
        <dbReference type="ChEBI" id="CHEBI:33019"/>
        <dbReference type="ChEBI" id="CHEBI:57502"/>
        <dbReference type="ChEBI" id="CHEBI:58437"/>
        <dbReference type="EC" id="2.7.7.18"/>
    </reaction>
</comment>
<evidence type="ECO:0000256" key="1">
    <source>
        <dbReference type="ARBA" id="ARBA00002324"/>
    </source>
</evidence>
<comment type="similarity">
    <text evidence="10">Belongs to the NadD family.</text>
</comment>